<dbReference type="Proteomes" id="UP000184184">
    <property type="component" value="Unassembled WGS sequence"/>
</dbReference>
<dbReference type="EMBL" id="FRCZ01000007">
    <property type="protein sequence ID" value="SHN30029.1"/>
    <property type="molecule type" value="Genomic_DNA"/>
</dbReference>
<organism evidence="1 2">
    <name type="scientific">Gracilibacillus kekensis</name>
    <dbReference type="NCBI Taxonomy" id="1027249"/>
    <lineage>
        <taxon>Bacteria</taxon>
        <taxon>Bacillati</taxon>
        <taxon>Bacillota</taxon>
        <taxon>Bacilli</taxon>
        <taxon>Bacillales</taxon>
        <taxon>Bacillaceae</taxon>
        <taxon>Gracilibacillus</taxon>
    </lineage>
</organism>
<keyword evidence="2" id="KW-1185">Reference proteome</keyword>
<dbReference type="RefSeq" id="WP_170862718.1">
    <property type="nucleotide sequence ID" value="NZ_FRCZ01000007.1"/>
</dbReference>
<name>A0A1M7QGE8_9BACI</name>
<proteinExistence type="predicted"/>
<dbReference type="AlphaFoldDB" id="A0A1M7QGE8"/>
<sequence>MRKLTVDSIEFRRIMHNLHIEELDISSKRQQRLLEFINSGQQITAGALKEIYQNG</sequence>
<evidence type="ECO:0000313" key="1">
    <source>
        <dbReference type="EMBL" id="SHN30029.1"/>
    </source>
</evidence>
<evidence type="ECO:0000313" key="2">
    <source>
        <dbReference type="Proteomes" id="UP000184184"/>
    </source>
</evidence>
<reference evidence="1 2" key="1">
    <citation type="submission" date="2016-11" db="EMBL/GenBank/DDBJ databases">
        <authorList>
            <person name="Jaros S."/>
            <person name="Januszkiewicz K."/>
            <person name="Wedrychowicz H."/>
        </authorList>
    </citation>
    <scope>NUCLEOTIDE SEQUENCE [LARGE SCALE GENOMIC DNA]</scope>
    <source>
        <strain evidence="1 2">CGMCC 1.10681</strain>
    </source>
</reference>
<protein>
    <submittedName>
        <fullName evidence="1">Uncharacterized protein</fullName>
    </submittedName>
</protein>
<gene>
    <name evidence="1" type="ORF">SAMN05216179_3129</name>
</gene>
<accession>A0A1M7QGE8</accession>
<dbReference type="STRING" id="1027249.SAMN05216179_3129"/>